<evidence type="ECO:0000313" key="10">
    <source>
        <dbReference type="Proteomes" id="UP000831947"/>
    </source>
</evidence>
<keyword evidence="2" id="KW-0813">Transport</keyword>
<keyword evidence="4 7" id="KW-0812">Transmembrane</keyword>
<evidence type="ECO:0000259" key="8">
    <source>
        <dbReference type="PROSITE" id="PS50850"/>
    </source>
</evidence>
<sequence length="400" mass="43362">METENHYWQRNMYILTFGNFIAGIGFSMVTPFLSLYITTLMHNNNTPTLHVALWTGIATSITYLISAIISPLWGKLADRQGRKLIILRASLGMAIVIGCMSIVSNVYELVILRGLQGIFSGYISNSNTLIATTAPSNKVGKALGTLTTGTVSGNLLGPLLGGILSQLWGFRIPFLITGLLLLTAFFLCLFFVKEEFTPVPKSAELSFKQVYHQLTAPKIIIGMCLTTFLIQTANNSINPIISLYVKQLMPHSSKVALISGIVTAMPGISSALLASKLGALGDHIGTKRVLIAGLVFATLIYIPQAFVTNVWQLMFLRFLVGISNAALLPQVQTILAKESPAKISGRIFGYNQSFMYSGNFAGPLLGACLSGAFGYAFVFLSTALLEFVNIIIVQKTSRTK</sequence>
<comment type="subcellular location">
    <subcellularLocation>
        <location evidence="1">Cell membrane</location>
        <topology evidence="1">Multi-pass membrane protein</topology>
    </subcellularLocation>
</comment>
<dbReference type="InterPro" id="IPR036259">
    <property type="entry name" value="MFS_trans_sf"/>
</dbReference>
<protein>
    <submittedName>
        <fullName evidence="9">MFS transporter</fullName>
    </submittedName>
</protein>
<dbReference type="EMBL" id="CP093365">
    <property type="protein sequence ID" value="UQS84037.1"/>
    <property type="molecule type" value="Genomic_DNA"/>
</dbReference>
<evidence type="ECO:0000256" key="1">
    <source>
        <dbReference type="ARBA" id="ARBA00004651"/>
    </source>
</evidence>
<feature type="transmembrane region" description="Helical" evidence="7">
    <location>
        <begin position="313"/>
        <end position="335"/>
    </location>
</feature>
<proteinExistence type="predicted"/>
<name>A0ABY4PER6_9LACO</name>
<feature type="transmembrane region" description="Helical" evidence="7">
    <location>
        <begin position="12"/>
        <end position="37"/>
    </location>
</feature>
<accession>A0ABY4PER6</accession>
<evidence type="ECO:0000256" key="4">
    <source>
        <dbReference type="ARBA" id="ARBA00022692"/>
    </source>
</evidence>
<feature type="transmembrane region" description="Helical" evidence="7">
    <location>
        <begin position="372"/>
        <end position="393"/>
    </location>
</feature>
<keyword evidence="10" id="KW-1185">Reference proteome</keyword>
<dbReference type="PANTHER" id="PTHR43414:SF6">
    <property type="entry name" value="MULTIDRUG RESISTANCE PROTEIN MDTG"/>
    <property type="match status" value="1"/>
</dbReference>
<evidence type="ECO:0000313" key="9">
    <source>
        <dbReference type="EMBL" id="UQS84037.1"/>
    </source>
</evidence>
<feature type="transmembrane region" description="Helical" evidence="7">
    <location>
        <begin position="49"/>
        <end position="73"/>
    </location>
</feature>
<dbReference type="Pfam" id="PF07690">
    <property type="entry name" value="MFS_1"/>
    <property type="match status" value="1"/>
</dbReference>
<keyword evidence="6 7" id="KW-0472">Membrane</keyword>
<dbReference type="InterPro" id="IPR020846">
    <property type="entry name" value="MFS_dom"/>
</dbReference>
<feature type="transmembrane region" description="Helical" evidence="7">
    <location>
        <begin position="289"/>
        <end position="307"/>
    </location>
</feature>
<keyword evidence="5 7" id="KW-1133">Transmembrane helix</keyword>
<dbReference type="Proteomes" id="UP000831947">
    <property type="component" value="Chromosome"/>
</dbReference>
<dbReference type="InterPro" id="IPR011701">
    <property type="entry name" value="MFS"/>
</dbReference>
<feature type="domain" description="Major facilitator superfamily (MFS) profile" evidence="8">
    <location>
        <begin position="11"/>
        <end position="400"/>
    </location>
</feature>
<evidence type="ECO:0000256" key="3">
    <source>
        <dbReference type="ARBA" id="ARBA00022475"/>
    </source>
</evidence>
<gene>
    <name evidence="9" type="ORF">MOO47_02310</name>
</gene>
<evidence type="ECO:0000256" key="5">
    <source>
        <dbReference type="ARBA" id="ARBA00022989"/>
    </source>
</evidence>
<dbReference type="Gene3D" id="1.20.1250.20">
    <property type="entry name" value="MFS general substrate transporter like domains"/>
    <property type="match status" value="2"/>
</dbReference>
<dbReference type="SUPFAM" id="SSF103473">
    <property type="entry name" value="MFS general substrate transporter"/>
    <property type="match status" value="1"/>
</dbReference>
<feature type="transmembrane region" description="Helical" evidence="7">
    <location>
        <begin position="168"/>
        <end position="192"/>
    </location>
</feature>
<feature type="transmembrane region" description="Helical" evidence="7">
    <location>
        <begin position="85"/>
        <end position="107"/>
    </location>
</feature>
<keyword evidence="3" id="KW-1003">Cell membrane</keyword>
<feature type="transmembrane region" description="Helical" evidence="7">
    <location>
        <begin position="253"/>
        <end position="277"/>
    </location>
</feature>
<evidence type="ECO:0000256" key="2">
    <source>
        <dbReference type="ARBA" id="ARBA00022448"/>
    </source>
</evidence>
<evidence type="ECO:0000256" key="7">
    <source>
        <dbReference type="SAM" id="Phobius"/>
    </source>
</evidence>
<dbReference type="PANTHER" id="PTHR43414">
    <property type="entry name" value="MULTIDRUG RESISTANCE PROTEIN MDTG"/>
    <property type="match status" value="1"/>
</dbReference>
<evidence type="ECO:0000256" key="6">
    <source>
        <dbReference type="ARBA" id="ARBA00023136"/>
    </source>
</evidence>
<organism evidence="9 10">
    <name type="scientific">Bombilactobacillus thymidiniphilus</name>
    <dbReference type="NCBI Taxonomy" id="2923363"/>
    <lineage>
        <taxon>Bacteria</taxon>
        <taxon>Bacillati</taxon>
        <taxon>Bacillota</taxon>
        <taxon>Bacilli</taxon>
        <taxon>Lactobacillales</taxon>
        <taxon>Lactobacillaceae</taxon>
        <taxon>Bombilactobacillus</taxon>
    </lineage>
</organism>
<reference evidence="9 10" key="1">
    <citation type="journal article" date="2022" name="Int. J. Syst. Evol. Microbiol.">
        <title>Apilactobacillus apisilvae sp. nov., Nicolia spurrieriana gen. nov. sp. nov., Bombilactobacillus folatiphilus sp. nov. and Bombilactobacillus thymidiniphilus sp. nov., four new lactic acid bacterial isolates from stingless bees Tetragonula carbonaria and Austroplebeia australis.</title>
        <authorList>
            <person name="Oliphant S.A."/>
            <person name="Watson-Haigh N.S."/>
            <person name="Sumby K.M."/>
            <person name="Gardner J."/>
            <person name="Groom S."/>
            <person name="Jiranek V."/>
        </authorList>
    </citation>
    <scope>NUCLEOTIDE SEQUENCE [LARGE SCALE GENOMIC DNA]</scope>
    <source>
        <strain evidence="9 10">SG4_A1</strain>
    </source>
</reference>
<dbReference type="RefSeq" id="WP_249513221.1">
    <property type="nucleotide sequence ID" value="NZ_CP093365.1"/>
</dbReference>
<dbReference type="PROSITE" id="PS50850">
    <property type="entry name" value="MFS"/>
    <property type="match status" value="1"/>
</dbReference>